<dbReference type="STRING" id="576137.A0A1L7XWU5"/>
<evidence type="ECO:0000259" key="7">
    <source>
        <dbReference type="Pfam" id="PF20684"/>
    </source>
</evidence>
<name>A0A1L7XWU5_9HELO</name>
<evidence type="ECO:0000256" key="5">
    <source>
        <dbReference type="ARBA" id="ARBA00038359"/>
    </source>
</evidence>
<feature type="domain" description="Rhodopsin" evidence="7">
    <location>
        <begin position="22"/>
        <end position="264"/>
    </location>
</feature>
<accession>A0A1L7XWU5</accession>
<protein>
    <submittedName>
        <fullName evidence="8">Related to integral membrane protein PTH11</fullName>
    </submittedName>
</protein>
<evidence type="ECO:0000313" key="8">
    <source>
        <dbReference type="EMBL" id="CZR69504.1"/>
    </source>
</evidence>
<keyword evidence="2 6" id="KW-0812">Transmembrane</keyword>
<dbReference type="InterPro" id="IPR049326">
    <property type="entry name" value="Rhodopsin_dom_fungi"/>
</dbReference>
<proteinExistence type="inferred from homology"/>
<evidence type="ECO:0000256" key="6">
    <source>
        <dbReference type="SAM" id="Phobius"/>
    </source>
</evidence>
<comment type="similarity">
    <text evidence="5">Belongs to the SAT4 family.</text>
</comment>
<comment type="subcellular location">
    <subcellularLocation>
        <location evidence="1">Membrane</location>
        <topology evidence="1">Multi-pass membrane protein</topology>
    </subcellularLocation>
</comment>
<feature type="transmembrane region" description="Helical" evidence="6">
    <location>
        <begin position="96"/>
        <end position="115"/>
    </location>
</feature>
<feature type="transmembrane region" description="Helical" evidence="6">
    <location>
        <begin position="173"/>
        <end position="194"/>
    </location>
</feature>
<reference evidence="8 9" key="1">
    <citation type="submission" date="2016-03" db="EMBL/GenBank/DDBJ databases">
        <authorList>
            <person name="Ploux O."/>
        </authorList>
    </citation>
    <scope>NUCLEOTIDE SEQUENCE [LARGE SCALE GENOMIC DNA]</scope>
    <source>
        <strain evidence="8 9">UAMH 11012</strain>
    </source>
</reference>
<keyword evidence="4 6" id="KW-0472">Membrane</keyword>
<feature type="transmembrane region" description="Helical" evidence="6">
    <location>
        <begin position="127"/>
        <end position="153"/>
    </location>
</feature>
<dbReference type="GO" id="GO:0016020">
    <property type="term" value="C:membrane"/>
    <property type="evidence" value="ECO:0007669"/>
    <property type="project" value="UniProtKB-SubCell"/>
</dbReference>
<dbReference type="Proteomes" id="UP000184330">
    <property type="component" value="Unassembled WGS sequence"/>
</dbReference>
<evidence type="ECO:0000256" key="4">
    <source>
        <dbReference type="ARBA" id="ARBA00023136"/>
    </source>
</evidence>
<dbReference type="InterPro" id="IPR052337">
    <property type="entry name" value="SAT4-like"/>
</dbReference>
<organism evidence="8 9">
    <name type="scientific">Phialocephala subalpina</name>
    <dbReference type="NCBI Taxonomy" id="576137"/>
    <lineage>
        <taxon>Eukaryota</taxon>
        <taxon>Fungi</taxon>
        <taxon>Dikarya</taxon>
        <taxon>Ascomycota</taxon>
        <taxon>Pezizomycotina</taxon>
        <taxon>Leotiomycetes</taxon>
        <taxon>Helotiales</taxon>
        <taxon>Mollisiaceae</taxon>
        <taxon>Phialocephala</taxon>
        <taxon>Phialocephala fortinii species complex</taxon>
    </lineage>
</organism>
<keyword evidence="3 6" id="KW-1133">Transmembrane helix</keyword>
<keyword evidence="9" id="KW-1185">Reference proteome</keyword>
<feature type="transmembrane region" description="Helical" evidence="6">
    <location>
        <begin position="38"/>
        <end position="57"/>
    </location>
</feature>
<evidence type="ECO:0000256" key="2">
    <source>
        <dbReference type="ARBA" id="ARBA00022692"/>
    </source>
</evidence>
<dbReference type="PANTHER" id="PTHR33048:SF152">
    <property type="entry name" value="INTEGRAL MEMBRANE PROTEIN"/>
    <property type="match status" value="1"/>
</dbReference>
<dbReference type="OrthoDB" id="2988756at2759"/>
<dbReference type="PANTHER" id="PTHR33048">
    <property type="entry name" value="PTH11-LIKE INTEGRAL MEMBRANE PROTEIN (AFU_ORTHOLOGUE AFUA_5G11245)"/>
    <property type="match status" value="1"/>
</dbReference>
<sequence length="333" mass="37337">MPNAFTIEIWTLYSLGTAVLFLRFFARWKVVGFYQMQYDDAMAFLCLLLFTLEVSMIDLVGRFGSNVGLTEADRAALPQAMIDRMSTGSKIATTSFFAYIFLIYSLKACLIFFFLRITLGLRQRIVVLWNAGIAALFLLGSLLAFILPCLPFTNRFQVYPDPGPQCRGSVEAQWVISIGDILTDLILIGLVFTLMRGLRLPMTKKLMIGGMLASGGIVTTAAILRLYFTLKGMDYLPQAVLWAVRESFIAIFAVNISPIRPLFSPSKWIKPSHYIHSQQPHSDYMLGTNSRVGNSTLSSKVWRQNDFMELGSIQSQERVFQSGQGIQANSDVK</sequence>
<evidence type="ECO:0000256" key="3">
    <source>
        <dbReference type="ARBA" id="ARBA00022989"/>
    </source>
</evidence>
<feature type="transmembrane region" description="Helical" evidence="6">
    <location>
        <begin position="6"/>
        <end position="26"/>
    </location>
</feature>
<evidence type="ECO:0000313" key="9">
    <source>
        <dbReference type="Proteomes" id="UP000184330"/>
    </source>
</evidence>
<dbReference type="AlphaFoldDB" id="A0A1L7XWU5"/>
<dbReference type="Pfam" id="PF20684">
    <property type="entry name" value="Fung_rhodopsin"/>
    <property type="match status" value="1"/>
</dbReference>
<feature type="transmembrane region" description="Helical" evidence="6">
    <location>
        <begin position="206"/>
        <end position="228"/>
    </location>
</feature>
<dbReference type="EMBL" id="FJOG01000072">
    <property type="protein sequence ID" value="CZR69504.1"/>
    <property type="molecule type" value="Genomic_DNA"/>
</dbReference>
<evidence type="ECO:0000256" key="1">
    <source>
        <dbReference type="ARBA" id="ARBA00004141"/>
    </source>
</evidence>
<gene>
    <name evidence="8" type="ORF">PAC_19404</name>
</gene>